<evidence type="ECO:0000313" key="2">
    <source>
        <dbReference type="Proteomes" id="UP000827721"/>
    </source>
</evidence>
<organism evidence="1 2">
    <name type="scientific">Xanthoceras sorbifolium</name>
    <dbReference type="NCBI Taxonomy" id="99658"/>
    <lineage>
        <taxon>Eukaryota</taxon>
        <taxon>Viridiplantae</taxon>
        <taxon>Streptophyta</taxon>
        <taxon>Embryophyta</taxon>
        <taxon>Tracheophyta</taxon>
        <taxon>Spermatophyta</taxon>
        <taxon>Magnoliopsida</taxon>
        <taxon>eudicotyledons</taxon>
        <taxon>Gunneridae</taxon>
        <taxon>Pentapetalae</taxon>
        <taxon>rosids</taxon>
        <taxon>malvids</taxon>
        <taxon>Sapindales</taxon>
        <taxon>Sapindaceae</taxon>
        <taxon>Xanthoceroideae</taxon>
        <taxon>Xanthoceras</taxon>
    </lineage>
</organism>
<name>A0ABQ8I9S4_9ROSI</name>
<sequence>MHELLLREIWHDDPCDEMRFQLGQYTVQLSRVDFCLITGLKVKKLPDMTQYGEVADEIYHMYFNLRNDMTIHNVKDALELGRFVWMLQLVDNLEAFGAFPWRSFIYSHSILSYMLSQAVHGKSYKKKQLDNALGKHPNVKYNLYSFVWALKNTDIPVSGRTNDAVISPDILIRDACVDPGQHIHCIEDCPSIRPNSRQDTAALESTHPPPPPALSLARDKLNLFREEIDGCRCLIACLHQ</sequence>
<gene>
    <name evidence="1" type="ORF">JRO89_XS03G0139500</name>
</gene>
<dbReference type="Proteomes" id="UP000827721">
    <property type="component" value="Unassembled WGS sequence"/>
</dbReference>
<keyword evidence="2" id="KW-1185">Reference proteome</keyword>
<protein>
    <submittedName>
        <fullName evidence="1">Uncharacterized protein</fullName>
    </submittedName>
</protein>
<evidence type="ECO:0000313" key="1">
    <source>
        <dbReference type="EMBL" id="KAH7573394.1"/>
    </source>
</evidence>
<dbReference type="PANTHER" id="PTHR48449:SF1">
    <property type="entry name" value="DUF1985 DOMAIN-CONTAINING PROTEIN"/>
    <property type="match status" value="1"/>
</dbReference>
<accession>A0ABQ8I9S4</accession>
<dbReference type="EMBL" id="JAFEMO010000003">
    <property type="protein sequence ID" value="KAH7573394.1"/>
    <property type="molecule type" value="Genomic_DNA"/>
</dbReference>
<comment type="caution">
    <text evidence="1">The sequence shown here is derived from an EMBL/GenBank/DDBJ whole genome shotgun (WGS) entry which is preliminary data.</text>
</comment>
<dbReference type="PANTHER" id="PTHR48449">
    <property type="entry name" value="DUF1985 DOMAIN-CONTAINING PROTEIN"/>
    <property type="match status" value="1"/>
</dbReference>
<proteinExistence type="predicted"/>
<reference evidence="1 2" key="1">
    <citation type="submission" date="2021-02" db="EMBL/GenBank/DDBJ databases">
        <title>Plant Genome Project.</title>
        <authorList>
            <person name="Zhang R.-G."/>
        </authorList>
    </citation>
    <scope>NUCLEOTIDE SEQUENCE [LARGE SCALE GENOMIC DNA]</scope>
    <source>
        <tissue evidence="1">Leaves</tissue>
    </source>
</reference>